<sequence>MKKISKEAKEKSQLTKEEWKEYTKTVWSIANVGHSEHPAVFPEELPLRLIKLFSFWGETVLDPFGGTGTTASVALSLGRSAISVDQNERYVEIAYERCRALPERANPDTDAQIVHGDSRDMHFMKDGSASLIVTSPPYWDKADYGNVHSNIGRRDTYVAFLAQMKDVFRECLRVLEPGRKICVNTANVNQFTEHGLLTFPIAADFCVILRELGFVMVNELIWSKDKTGGRWGSANAQRPIFGSYPYPPNFLFKNIHEYILVFAKPNGELRKGEKVRPYSELMGMQLKEVAVEEEKTASNKAPPRRAIRSRRNG</sequence>
<dbReference type="GO" id="GO:0003677">
    <property type="term" value="F:DNA binding"/>
    <property type="evidence" value="ECO:0007669"/>
    <property type="project" value="UniProtKB-KW"/>
</dbReference>
<keyword evidence="12" id="KW-1185">Reference proteome</keyword>
<comment type="catalytic activity">
    <reaction evidence="7">
        <text>a 2'-deoxycytidine in DNA + S-adenosyl-L-methionine = an N(4)-methyl-2'-deoxycytidine in DNA + S-adenosyl-L-homocysteine + H(+)</text>
        <dbReference type="Rhea" id="RHEA:16857"/>
        <dbReference type="Rhea" id="RHEA-COMP:11369"/>
        <dbReference type="Rhea" id="RHEA-COMP:13674"/>
        <dbReference type="ChEBI" id="CHEBI:15378"/>
        <dbReference type="ChEBI" id="CHEBI:57856"/>
        <dbReference type="ChEBI" id="CHEBI:59789"/>
        <dbReference type="ChEBI" id="CHEBI:85452"/>
        <dbReference type="ChEBI" id="CHEBI:137933"/>
        <dbReference type="EC" id="2.1.1.113"/>
    </reaction>
</comment>
<dbReference type="PRINTS" id="PR00508">
    <property type="entry name" value="S21N4MTFRASE"/>
</dbReference>
<evidence type="ECO:0000313" key="11">
    <source>
        <dbReference type="EMBL" id="CAB3764290.1"/>
    </source>
</evidence>
<organism evidence="11 12">
    <name type="scientific">Paraburkholderia solisilvae</name>
    <dbReference type="NCBI Taxonomy" id="624376"/>
    <lineage>
        <taxon>Bacteria</taxon>
        <taxon>Pseudomonadati</taxon>
        <taxon>Pseudomonadota</taxon>
        <taxon>Betaproteobacteria</taxon>
        <taxon>Burkholderiales</taxon>
        <taxon>Burkholderiaceae</taxon>
        <taxon>Paraburkholderia</taxon>
    </lineage>
</organism>
<keyword evidence="2" id="KW-0489">Methyltransferase</keyword>
<keyword evidence="3" id="KW-0808">Transferase</keyword>
<evidence type="ECO:0000256" key="5">
    <source>
        <dbReference type="ARBA" id="ARBA00022747"/>
    </source>
</evidence>
<reference evidence="11 12" key="1">
    <citation type="submission" date="2020-04" db="EMBL/GenBank/DDBJ databases">
        <authorList>
            <person name="De Canck E."/>
        </authorList>
    </citation>
    <scope>NUCLEOTIDE SEQUENCE [LARGE SCALE GENOMIC DNA]</scope>
    <source>
        <strain evidence="11 12">LMG 29739</strain>
    </source>
</reference>
<dbReference type="EC" id="2.1.1.-" evidence="8"/>
<dbReference type="InterPro" id="IPR001091">
    <property type="entry name" value="RM_Methyltransferase"/>
</dbReference>
<feature type="compositionally biased region" description="Basic residues" evidence="9">
    <location>
        <begin position="302"/>
        <end position="313"/>
    </location>
</feature>
<evidence type="ECO:0000256" key="7">
    <source>
        <dbReference type="ARBA" id="ARBA00049120"/>
    </source>
</evidence>
<dbReference type="InterPro" id="IPR017985">
    <property type="entry name" value="MeTrfase_CN4_CS"/>
</dbReference>
<dbReference type="GO" id="GO:0015667">
    <property type="term" value="F:site-specific DNA-methyltransferase (cytosine-N4-specific) activity"/>
    <property type="evidence" value="ECO:0007669"/>
    <property type="project" value="UniProtKB-EC"/>
</dbReference>
<dbReference type="Proteomes" id="UP000494329">
    <property type="component" value="Unassembled WGS sequence"/>
</dbReference>
<evidence type="ECO:0000256" key="6">
    <source>
        <dbReference type="ARBA" id="ARBA00023125"/>
    </source>
</evidence>
<evidence type="ECO:0000256" key="2">
    <source>
        <dbReference type="ARBA" id="ARBA00022603"/>
    </source>
</evidence>
<protein>
    <recommendedName>
        <fullName evidence="8">Methyltransferase</fullName>
        <ecNumber evidence="8">2.1.1.-</ecNumber>
    </recommendedName>
</protein>
<evidence type="ECO:0000256" key="3">
    <source>
        <dbReference type="ARBA" id="ARBA00022679"/>
    </source>
</evidence>
<evidence type="ECO:0000256" key="1">
    <source>
        <dbReference type="ARBA" id="ARBA00010203"/>
    </source>
</evidence>
<evidence type="ECO:0000256" key="9">
    <source>
        <dbReference type="SAM" id="MobiDB-lite"/>
    </source>
</evidence>
<feature type="region of interest" description="Disordered" evidence="9">
    <location>
        <begin position="292"/>
        <end position="313"/>
    </location>
</feature>
<keyword evidence="4" id="KW-0949">S-adenosyl-L-methionine</keyword>
<dbReference type="GO" id="GO:0032259">
    <property type="term" value="P:methylation"/>
    <property type="evidence" value="ECO:0007669"/>
    <property type="project" value="UniProtKB-KW"/>
</dbReference>
<dbReference type="InterPro" id="IPR029063">
    <property type="entry name" value="SAM-dependent_MTases_sf"/>
</dbReference>
<evidence type="ECO:0000256" key="8">
    <source>
        <dbReference type="RuleBase" id="RU362026"/>
    </source>
</evidence>
<feature type="domain" description="DNA methylase N-4/N-6" evidence="10">
    <location>
        <begin position="130"/>
        <end position="275"/>
    </location>
</feature>
<keyword evidence="6" id="KW-0238">DNA-binding</keyword>
<comment type="similarity">
    <text evidence="1">Belongs to the N(4)/N(6)-methyltransferase family. N(4) subfamily.</text>
</comment>
<feature type="domain" description="DNA methylase N-4/N-6" evidence="10">
    <location>
        <begin position="5"/>
        <end position="96"/>
    </location>
</feature>
<dbReference type="AlphaFoldDB" id="A0A6J5ECG2"/>
<dbReference type="InterPro" id="IPR002941">
    <property type="entry name" value="DNA_methylase_N4/N6"/>
</dbReference>
<dbReference type="GO" id="GO:0009307">
    <property type="term" value="P:DNA restriction-modification system"/>
    <property type="evidence" value="ECO:0007669"/>
    <property type="project" value="UniProtKB-KW"/>
</dbReference>
<dbReference type="SUPFAM" id="SSF53335">
    <property type="entry name" value="S-adenosyl-L-methionine-dependent methyltransferases"/>
    <property type="match status" value="2"/>
</dbReference>
<dbReference type="CDD" id="cd02440">
    <property type="entry name" value="AdoMet_MTases"/>
    <property type="match status" value="1"/>
</dbReference>
<accession>A0A6J5ECG2</accession>
<evidence type="ECO:0000259" key="10">
    <source>
        <dbReference type="Pfam" id="PF01555"/>
    </source>
</evidence>
<evidence type="ECO:0000313" key="12">
    <source>
        <dbReference type="Proteomes" id="UP000494329"/>
    </source>
</evidence>
<keyword evidence="5" id="KW-0680">Restriction system</keyword>
<evidence type="ECO:0000256" key="4">
    <source>
        <dbReference type="ARBA" id="ARBA00022691"/>
    </source>
</evidence>
<dbReference type="Gene3D" id="3.40.50.150">
    <property type="entry name" value="Vaccinia Virus protein VP39"/>
    <property type="match status" value="2"/>
</dbReference>
<dbReference type="GO" id="GO:0008170">
    <property type="term" value="F:N-methyltransferase activity"/>
    <property type="evidence" value="ECO:0007669"/>
    <property type="project" value="InterPro"/>
</dbReference>
<dbReference type="EMBL" id="CADIKF010000037">
    <property type="protein sequence ID" value="CAB3764290.1"/>
    <property type="molecule type" value="Genomic_DNA"/>
</dbReference>
<dbReference type="PROSITE" id="PS00093">
    <property type="entry name" value="N4_MTASE"/>
    <property type="match status" value="1"/>
</dbReference>
<dbReference type="RefSeq" id="WP_175113138.1">
    <property type="nucleotide sequence ID" value="NZ_CADIKF010000037.1"/>
</dbReference>
<dbReference type="Pfam" id="PF01555">
    <property type="entry name" value="N6_N4_Mtase"/>
    <property type="match status" value="2"/>
</dbReference>
<name>A0A6J5ECG2_9BURK</name>
<proteinExistence type="inferred from homology"/>
<gene>
    <name evidence="11" type="ORF">LMG29739_04326</name>
</gene>